<evidence type="ECO:0000256" key="1">
    <source>
        <dbReference type="SAM" id="MobiDB-lite"/>
    </source>
</evidence>
<dbReference type="EMBL" id="SDPV01000001">
    <property type="protein sequence ID" value="RXZ65474.1"/>
    <property type="molecule type" value="Genomic_DNA"/>
</dbReference>
<evidence type="ECO:0000313" key="3">
    <source>
        <dbReference type="Proteomes" id="UP000293623"/>
    </source>
</evidence>
<name>A0A4Q2KJR9_9SPHN</name>
<organism evidence="2 3">
    <name type="scientific">Pelagerythrobacter rhizovicinus</name>
    <dbReference type="NCBI Taxonomy" id="2268576"/>
    <lineage>
        <taxon>Bacteria</taxon>
        <taxon>Pseudomonadati</taxon>
        <taxon>Pseudomonadota</taxon>
        <taxon>Alphaproteobacteria</taxon>
        <taxon>Sphingomonadales</taxon>
        <taxon>Erythrobacteraceae</taxon>
        <taxon>Pelagerythrobacter</taxon>
    </lineage>
</organism>
<reference evidence="2 3" key="1">
    <citation type="submission" date="2019-01" db="EMBL/GenBank/DDBJ databases">
        <title>Altererythrobacter rhizovicinus sp. nov., isolated from the rhizosphere soil of Haloxylon ammodendron.</title>
        <authorList>
            <person name="Li H.-P."/>
            <person name="Gou J.-Y."/>
            <person name="Yao D."/>
            <person name="Han Q.-Q."/>
            <person name="Shao K.-Z."/>
            <person name="Zhao Q."/>
            <person name="Zhang J.-L."/>
        </authorList>
    </citation>
    <scope>NUCLEOTIDE SEQUENCE [LARGE SCALE GENOMIC DNA]</scope>
    <source>
        <strain evidence="2 3">AY-3R</strain>
    </source>
</reference>
<keyword evidence="3" id="KW-1185">Reference proteome</keyword>
<feature type="region of interest" description="Disordered" evidence="1">
    <location>
        <begin position="1"/>
        <end position="25"/>
    </location>
</feature>
<accession>A0A4Q2KJR9</accession>
<protein>
    <recommendedName>
        <fullName evidence="4">Transporter</fullName>
    </recommendedName>
</protein>
<dbReference type="AlphaFoldDB" id="A0A4Q2KJR9"/>
<dbReference type="RefSeq" id="WP_129522960.1">
    <property type="nucleotide sequence ID" value="NZ_SDPV01000001.1"/>
</dbReference>
<comment type="caution">
    <text evidence="2">The sequence shown here is derived from an EMBL/GenBank/DDBJ whole genome shotgun (WGS) entry which is preliminary data.</text>
</comment>
<dbReference type="Proteomes" id="UP000293623">
    <property type="component" value="Unassembled WGS sequence"/>
</dbReference>
<evidence type="ECO:0000313" key="2">
    <source>
        <dbReference type="EMBL" id="RXZ65474.1"/>
    </source>
</evidence>
<evidence type="ECO:0008006" key="4">
    <source>
        <dbReference type="Google" id="ProtNLM"/>
    </source>
</evidence>
<gene>
    <name evidence="2" type="ORF">ETX26_01570</name>
</gene>
<feature type="compositionally biased region" description="Low complexity" evidence="1">
    <location>
        <begin position="1"/>
        <end position="10"/>
    </location>
</feature>
<proteinExistence type="predicted"/>
<dbReference type="OrthoDB" id="7469591at2"/>
<sequence length="261" mass="26738">MLLLAAPLPAQQREEVKPEASSEGGNTAVEFFTGAEFQEIELNDGRKVEKFSIPIAAQVTAGRVRVTAQVPYMRVKAPGDVVVPSGPLGLPILADPAGPPEVSTREGIGDVRVDAAYQLPIRGLNASLNGGMKLPTASTEKGLGTGKTDYRVGADLSKTVGAVTPFAGMSYTKVGDPAEYDLEDTLAGHAGAAVRLGRSASAHLGYSYEENASGLVDDQQRVFGGVNTALGSGLSLGVYGSAGVNGPTDIGAGVSLGVRLD</sequence>